<dbReference type="Pfam" id="PF23024">
    <property type="entry name" value="AMP-dom_DIP2-like"/>
    <property type="match status" value="1"/>
</dbReference>
<dbReference type="GO" id="GO:0070566">
    <property type="term" value="F:adenylyltransferase activity"/>
    <property type="evidence" value="ECO:0007669"/>
    <property type="project" value="TreeGrafter"/>
</dbReference>
<dbReference type="Gene3D" id="3.30.300.30">
    <property type="match status" value="1"/>
</dbReference>
<dbReference type="CDD" id="cd05931">
    <property type="entry name" value="FAAL"/>
    <property type="match status" value="1"/>
</dbReference>
<dbReference type="EMBL" id="ATBP01001200">
    <property type="protein sequence ID" value="ETR67816.1"/>
    <property type="molecule type" value="Genomic_DNA"/>
</dbReference>
<evidence type="ECO:0000256" key="3">
    <source>
        <dbReference type="ARBA" id="ARBA00022832"/>
    </source>
</evidence>
<dbReference type="GO" id="GO:0005886">
    <property type="term" value="C:plasma membrane"/>
    <property type="evidence" value="ECO:0007669"/>
    <property type="project" value="TreeGrafter"/>
</dbReference>
<dbReference type="InterPro" id="IPR042099">
    <property type="entry name" value="ANL_N_sf"/>
</dbReference>
<feature type="domain" description="AMP-binding enzyme C-terminal" evidence="6">
    <location>
        <begin position="420"/>
        <end position="529"/>
    </location>
</feature>
<dbReference type="PROSITE" id="PS00455">
    <property type="entry name" value="AMP_BINDING"/>
    <property type="match status" value="1"/>
</dbReference>
<dbReference type="Gene3D" id="3.40.50.12780">
    <property type="entry name" value="N-terminal domain of ligase-like"/>
    <property type="match status" value="1"/>
</dbReference>
<accession>A0A1V1NZ86</accession>
<evidence type="ECO:0000313" key="7">
    <source>
        <dbReference type="EMBL" id="ETR67816.1"/>
    </source>
</evidence>
<organism evidence="7 8">
    <name type="scientific">Candidatus Magnetoglobus multicellularis str. Araruama</name>
    <dbReference type="NCBI Taxonomy" id="890399"/>
    <lineage>
        <taxon>Bacteria</taxon>
        <taxon>Pseudomonadati</taxon>
        <taxon>Thermodesulfobacteriota</taxon>
        <taxon>Desulfobacteria</taxon>
        <taxon>Desulfobacterales</taxon>
        <taxon>Desulfobacteraceae</taxon>
        <taxon>Candidatus Magnetoglobus</taxon>
    </lineage>
</organism>
<dbReference type="Proteomes" id="UP000189670">
    <property type="component" value="Unassembled WGS sequence"/>
</dbReference>
<dbReference type="PANTHER" id="PTHR22754">
    <property type="entry name" value="DISCO-INTERACTING PROTEIN 2 DIP2 -RELATED"/>
    <property type="match status" value="1"/>
</dbReference>
<comment type="caution">
    <text evidence="7">The sequence shown here is derived from an EMBL/GenBank/DDBJ whole genome shotgun (WGS) entry which is preliminary data.</text>
</comment>
<reference evidence="8" key="1">
    <citation type="submission" date="2012-11" db="EMBL/GenBank/DDBJ databases">
        <authorList>
            <person name="Lucero-Rivera Y.E."/>
            <person name="Tovar-Ramirez D."/>
        </authorList>
    </citation>
    <scope>NUCLEOTIDE SEQUENCE [LARGE SCALE GENOMIC DNA]</scope>
    <source>
        <strain evidence="8">Araruama</strain>
    </source>
</reference>
<keyword evidence="4" id="KW-0443">Lipid metabolism</keyword>
<gene>
    <name evidence="7" type="ORF">OMM_04936</name>
</gene>
<protein>
    <submittedName>
        <fullName evidence="7">AMP-dependent synthetase and ligase</fullName>
    </submittedName>
</protein>
<dbReference type="FunFam" id="3.40.50.12780:FF:000013">
    <property type="entry name" value="Long-chain-fatty-acid--AMP ligase FadD32"/>
    <property type="match status" value="1"/>
</dbReference>
<keyword evidence="2 7" id="KW-0436">Ligase</keyword>
<dbReference type="PANTHER" id="PTHR22754:SF32">
    <property type="entry name" value="DISCO-INTERACTING PROTEIN 2"/>
    <property type="match status" value="1"/>
</dbReference>
<dbReference type="InterPro" id="IPR025110">
    <property type="entry name" value="AMP-bd_C"/>
</dbReference>
<evidence type="ECO:0000256" key="4">
    <source>
        <dbReference type="ARBA" id="ARBA00023098"/>
    </source>
</evidence>
<sequence>MQQNCLPGDRVLLLFPPGLEYITAFFACMYAKVIAVPSYPPDPTNLHRSLQRLNLMISDSNPTMILSEQSFIRKIKNISSKNKSSQDEFNISSEIDFSKLYQKLMSITWVAVDNLPENYLNQFKDIPYDPDDILFLQYTSGSTGDPKGVCISHRNLMHNLKMIAKSIPCSNNDAIFSWLPMYHDMGLIGGVISNAYAGTTLYLMSPTAFLKQPILWLENISKYRCKFSFGPNFGYELCVRKINPENCHDIDVSCWEYAGNGAEPISYDTIVSFGKKFKDIGFQMKSFCPCYGLAESTLMVSTTHVDILPAYLKISKDQLEHLKLSKNYFSESKILVSSGEILTDETVIIVNTKGIPCKENEIGEIWIASESVAQGYWQKEELSNQTFQAQTPSYNNYFLRTGDAGFINNGHLYVTGRIKDLIIIRGQNIYPQDIEKISEMSHQAIRPGCCAAFSVIKNNEEQLVVVQEVRKGDWDFLEISDNISHAITKYHGIVPYAVVLIPPKTIAKTSSGKIRRNFCKNSFLKGNLSPFYVKKREFNNIDNKTPPSNEKVRSYFEILHHLCLGLSKIISIHPEDMNLEQPLLEKGLDSVAIIELMRFFGRSISNPCEY</sequence>
<dbReference type="InterPro" id="IPR020845">
    <property type="entry name" value="AMP-binding_CS"/>
</dbReference>
<dbReference type="Pfam" id="PF00501">
    <property type="entry name" value="AMP-binding"/>
    <property type="match status" value="1"/>
</dbReference>
<evidence type="ECO:0000259" key="5">
    <source>
        <dbReference type="Pfam" id="PF00501"/>
    </source>
</evidence>
<evidence type="ECO:0000259" key="6">
    <source>
        <dbReference type="Pfam" id="PF23024"/>
    </source>
</evidence>
<dbReference type="AlphaFoldDB" id="A0A1V1NZ86"/>
<evidence type="ECO:0000256" key="1">
    <source>
        <dbReference type="ARBA" id="ARBA00006432"/>
    </source>
</evidence>
<evidence type="ECO:0000313" key="8">
    <source>
        <dbReference type="Proteomes" id="UP000189670"/>
    </source>
</evidence>
<dbReference type="InterPro" id="IPR000873">
    <property type="entry name" value="AMP-dep_synth/lig_dom"/>
</dbReference>
<dbReference type="GO" id="GO:0016874">
    <property type="term" value="F:ligase activity"/>
    <property type="evidence" value="ECO:0007669"/>
    <property type="project" value="UniProtKB-KW"/>
</dbReference>
<keyword evidence="3" id="KW-0276">Fatty acid metabolism</keyword>
<dbReference type="GO" id="GO:0071766">
    <property type="term" value="P:Actinobacterium-type cell wall biogenesis"/>
    <property type="evidence" value="ECO:0007669"/>
    <property type="project" value="UniProtKB-ARBA"/>
</dbReference>
<comment type="similarity">
    <text evidence="1">Belongs to the ATP-dependent AMP-binding enzyme family.</text>
</comment>
<name>A0A1V1NZ86_9BACT</name>
<dbReference type="GO" id="GO:0006633">
    <property type="term" value="P:fatty acid biosynthetic process"/>
    <property type="evidence" value="ECO:0007669"/>
    <property type="project" value="TreeGrafter"/>
</dbReference>
<feature type="domain" description="AMP-dependent synthetase/ligase" evidence="5">
    <location>
        <begin position="4"/>
        <end position="377"/>
    </location>
</feature>
<dbReference type="InterPro" id="IPR040097">
    <property type="entry name" value="FAAL/FAAC"/>
</dbReference>
<dbReference type="SUPFAM" id="SSF56801">
    <property type="entry name" value="Acetyl-CoA synthetase-like"/>
    <property type="match status" value="1"/>
</dbReference>
<proteinExistence type="inferred from homology"/>
<evidence type="ECO:0000256" key="2">
    <source>
        <dbReference type="ARBA" id="ARBA00022598"/>
    </source>
</evidence>
<dbReference type="InterPro" id="IPR045851">
    <property type="entry name" value="AMP-bd_C_sf"/>
</dbReference>